<accession>A0AA39HPM6</accession>
<protein>
    <recommendedName>
        <fullName evidence="6">ATP-grasp domain-containing protein</fullName>
    </recommendedName>
</protein>
<dbReference type="EMBL" id="JAUCMV010000003">
    <property type="protein sequence ID" value="KAK0409750.1"/>
    <property type="molecule type" value="Genomic_DNA"/>
</dbReference>
<dbReference type="GO" id="GO:0046872">
    <property type="term" value="F:metal ion binding"/>
    <property type="evidence" value="ECO:0007669"/>
    <property type="project" value="InterPro"/>
</dbReference>
<keyword evidence="2 4" id="KW-0547">Nucleotide-binding</keyword>
<evidence type="ECO:0000259" key="6">
    <source>
        <dbReference type="PROSITE" id="PS50975"/>
    </source>
</evidence>
<evidence type="ECO:0000256" key="3">
    <source>
        <dbReference type="ARBA" id="ARBA00022840"/>
    </source>
</evidence>
<dbReference type="PROSITE" id="PS50975">
    <property type="entry name" value="ATP_GRASP"/>
    <property type="match status" value="1"/>
</dbReference>
<organism evidence="7 8">
    <name type="scientific">Steinernema hermaphroditum</name>
    <dbReference type="NCBI Taxonomy" id="289476"/>
    <lineage>
        <taxon>Eukaryota</taxon>
        <taxon>Metazoa</taxon>
        <taxon>Ecdysozoa</taxon>
        <taxon>Nematoda</taxon>
        <taxon>Chromadorea</taxon>
        <taxon>Rhabditida</taxon>
        <taxon>Tylenchina</taxon>
        <taxon>Panagrolaimomorpha</taxon>
        <taxon>Strongyloidoidea</taxon>
        <taxon>Steinernematidae</taxon>
        <taxon>Steinernema</taxon>
    </lineage>
</organism>
<dbReference type="InterPro" id="IPR011761">
    <property type="entry name" value="ATP-grasp"/>
</dbReference>
<evidence type="ECO:0000256" key="5">
    <source>
        <dbReference type="SAM" id="MobiDB-lite"/>
    </source>
</evidence>
<evidence type="ECO:0000256" key="2">
    <source>
        <dbReference type="ARBA" id="ARBA00022741"/>
    </source>
</evidence>
<feature type="region of interest" description="Disordered" evidence="5">
    <location>
        <begin position="1"/>
        <end position="27"/>
    </location>
</feature>
<evidence type="ECO:0000256" key="4">
    <source>
        <dbReference type="PROSITE-ProRule" id="PRU00409"/>
    </source>
</evidence>
<dbReference type="InterPro" id="IPR052032">
    <property type="entry name" value="ATP-dep_AA_Ligase"/>
</dbReference>
<dbReference type="Gene3D" id="3.30.470.20">
    <property type="entry name" value="ATP-grasp fold, B domain"/>
    <property type="match status" value="1"/>
</dbReference>
<dbReference type="Proteomes" id="UP001175271">
    <property type="component" value="Unassembled WGS sequence"/>
</dbReference>
<reference evidence="7" key="1">
    <citation type="submission" date="2023-06" db="EMBL/GenBank/DDBJ databases">
        <title>Genomic analysis of the entomopathogenic nematode Steinernema hermaphroditum.</title>
        <authorList>
            <person name="Schwarz E.M."/>
            <person name="Heppert J.K."/>
            <person name="Baniya A."/>
            <person name="Schwartz H.T."/>
            <person name="Tan C.-H."/>
            <person name="Antoshechkin I."/>
            <person name="Sternberg P.W."/>
            <person name="Goodrich-Blair H."/>
            <person name="Dillman A.R."/>
        </authorList>
    </citation>
    <scope>NUCLEOTIDE SEQUENCE</scope>
    <source>
        <strain evidence="7">PS9179</strain>
        <tissue evidence="7">Whole animal</tissue>
    </source>
</reference>
<keyword evidence="1" id="KW-0436">Ligase</keyword>
<keyword evidence="3 4" id="KW-0067">ATP-binding</keyword>
<evidence type="ECO:0000313" key="8">
    <source>
        <dbReference type="Proteomes" id="UP001175271"/>
    </source>
</evidence>
<feature type="domain" description="ATP-grasp" evidence="6">
    <location>
        <begin position="179"/>
        <end position="386"/>
    </location>
</feature>
<proteinExistence type="predicted"/>
<evidence type="ECO:0000313" key="7">
    <source>
        <dbReference type="EMBL" id="KAK0409750.1"/>
    </source>
</evidence>
<dbReference type="SUPFAM" id="SSF56059">
    <property type="entry name" value="Glutathione synthetase ATP-binding domain-like"/>
    <property type="match status" value="1"/>
</dbReference>
<dbReference type="GO" id="GO:0005524">
    <property type="term" value="F:ATP binding"/>
    <property type="evidence" value="ECO:0007669"/>
    <property type="project" value="UniProtKB-UniRule"/>
</dbReference>
<dbReference type="PANTHER" id="PTHR43585:SF2">
    <property type="entry name" value="ATP-GRASP ENZYME FSQD"/>
    <property type="match status" value="1"/>
</dbReference>
<dbReference type="PANTHER" id="PTHR43585">
    <property type="entry name" value="FUMIPYRROLE BIOSYNTHESIS PROTEIN C"/>
    <property type="match status" value="1"/>
</dbReference>
<sequence length="483" mass="55185">MSVSVESSRLVPPSTERKISESSDSSTNAVLTSSDKEALATFAKTKKKIAIIVKRKRDFFRHLPDLTINRPTDIALVAFVPDESKPNIRPEVAKCFDWIIYYDDTDNYFYGAKSLDEIKLPNLHVFGDELVEVVPKDKILLIHSEETSMTEVARVRERHGLEGPKIADIDPIRRKDLVYQRARAAGIPIAKTVCIDFAHRRDKEAIIEEITETIGDFPMFAKRVMLTGGLGMAKIDNEEGLECWLDGQLKERHTTPYVIQEFINAREFTIVTVLLQNGEFKPLAIKYVGTENHHECIKTGKPIVSVIDEFYKLNNSTFPKIYEFTKKVIETFKPRPPHILNIQGFQIGDRYLLSELAYRPGAERINTTLYATTGYNHYTALILSHLDPNYVPRPDPEWKARILTGFWYPFREGILASHNDLPKKPQIHGTVEAEWYISPGKRLQDAKSILDMTVGLTLESATEEERDADIKWISENWAPHMVQ</sequence>
<keyword evidence="8" id="KW-1185">Reference proteome</keyword>
<dbReference type="GO" id="GO:0016874">
    <property type="term" value="F:ligase activity"/>
    <property type="evidence" value="ECO:0007669"/>
    <property type="project" value="UniProtKB-KW"/>
</dbReference>
<evidence type="ECO:0000256" key="1">
    <source>
        <dbReference type="ARBA" id="ARBA00022598"/>
    </source>
</evidence>
<dbReference type="AlphaFoldDB" id="A0AA39HPM6"/>
<gene>
    <name evidence="7" type="ORF">QR680_004732</name>
</gene>
<comment type="caution">
    <text evidence="7">The sequence shown here is derived from an EMBL/GenBank/DDBJ whole genome shotgun (WGS) entry which is preliminary data.</text>
</comment>
<name>A0AA39HPM6_9BILA</name>